<evidence type="ECO:0000313" key="2">
    <source>
        <dbReference type="Proteomes" id="UP000521872"/>
    </source>
</evidence>
<dbReference type="EMBL" id="JAACJL010000045">
    <property type="protein sequence ID" value="KAF4614104.1"/>
    <property type="molecule type" value="Genomic_DNA"/>
</dbReference>
<name>A0A8H4QN32_9AGAR</name>
<dbReference type="AlphaFoldDB" id="A0A8H4QN32"/>
<keyword evidence="2" id="KW-1185">Reference proteome</keyword>
<comment type="caution">
    <text evidence="1">The sequence shown here is derived from an EMBL/GenBank/DDBJ whole genome shotgun (WGS) entry which is preliminary data.</text>
</comment>
<sequence length="193" mass="21846">MSPPQLFISIARMHHISNPSKFRRLKRFAMQSNVSGIVKTGKLGVLVFDGEKESVKTFLEHARGLRYLDFHHVDTKPFTNDRGRRIADAKLGLSEVEDMNAMVSILDSIGEKDWFRSQMKMTKGIIISVISWQWSSYEDCFVRRIAIWQDGTAAGSAHGLPEGHAATVHFLLSFQWIGSTDLVLAQVRDVTRN</sequence>
<organism evidence="1 2">
    <name type="scientific">Agrocybe pediades</name>
    <dbReference type="NCBI Taxonomy" id="84607"/>
    <lineage>
        <taxon>Eukaryota</taxon>
        <taxon>Fungi</taxon>
        <taxon>Dikarya</taxon>
        <taxon>Basidiomycota</taxon>
        <taxon>Agaricomycotina</taxon>
        <taxon>Agaricomycetes</taxon>
        <taxon>Agaricomycetidae</taxon>
        <taxon>Agaricales</taxon>
        <taxon>Agaricineae</taxon>
        <taxon>Strophariaceae</taxon>
        <taxon>Agrocybe</taxon>
    </lineage>
</organism>
<reference evidence="1 2" key="1">
    <citation type="submission" date="2019-12" db="EMBL/GenBank/DDBJ databases">
        <authorList>
            <person name="Floudas D."/>
            <person name="Bentzer J."/>
            <person name="Ahren D."/>
            <person name="Johansson T."/>
            <person name="Persson P."/>
            <person name="Tunlid A."/>
        </authorList>
    </citation>
    <scope>NUCLEOTIDE SEQUENCE [LARGE SCALE GENOMIC DNA]</scope>
    <source>
        <strain evidence="1 2">CBS 102.39</strain>
    </source>
</reference>
<dbReference type="Proteomes" id="UP000521872">
    <property type="component" value="Unassembled WGS sequence"/>
</dbReference>
<protein>
    <submittedName>
        <fullName evidence="1">Uncharacterized protein</fullName>
    </submittedName>
</protein>
<accession>A0A8H4QN32</accession>
<gene>
    <name evidence="1" type="ORF">D9613_007867</name>
</gene>
<evidence type="ECO:0000313" key="1">
    <source>
        <dbReference type="EMBL" id="KAF4614104.1"/>
    </source>
</evidence>
<proteinExistence type="predicted"/>